<sequence>MGGIKAVPFCRFYSWESGKALCLASGVHEYPGLKCHEMRPECPSYKHSVWFGAGREDTSE</sequence>
<organism evidence="1">
    <name type="scientific">marine sediment metagenome</name>
    <dbReference type="NCBI Taxonomy" id="412755"/>
    <lineage>
        <taxon>unclassified sequences</taxon>
        <taxon>metagenomes</taxon>
        <taxon>ecological metagenomes</taxon>
    </lineage>
</organism>
<reference evidence="1" key="1">
    <citation type="journal article" date="2015" name="Nature">
        <title>Complex archaea that bridge the gap between prokaryotes and eukaryotes.</title>
        <authorList>
            <person name="Spang A."/>
            <person name="Saw J.H."/>
            <person name="Jorgensen S.L."/>
            <person name="Zaremba-Niedzwiedzka K."/>
            <person name="Martijn J."/>
            <person name="Lind A.E."/>
            <person name="van Eijk R."/>
            <person name="Schleper C."/>
            <person name="Guy L."/>
            <person name="Ettema T.J."/>
        </authorList>
    </citation>
    <scope>NUCLEOTIDE SEQUENCE</scope>
</reference>
<name>A0A0F9ITM1_9ZZZZ</name>
<protein>
    <submittedName>
        <fullName evidence="1">Uncharacterized protein</fullName>
    </submittedName>
</protein>
<comment type="caution">
    <text evidence="1">The sequence shown here is derived from an EMBL/GenBank/DDBJ whole genome shotgun (WGS) entry which is preliminary data.</text>
</comment>
<accession>A0A0F9ITM1</accession>
<proteinExistence type="predicted"/>
<evidence type="ECO:0000313" key="1">
    <source>
        <dbReference type="EMBL" id="KKM60673.1"/>
    </source>
</evidence>
<dbReference type="EMBL" id="LAZR01011635">
    <property type="protein sequence ID" value="KKM60673.1"/>
    <property type="molecule type" value="Genomic_DNA"/>
</dbReference>
<gene>
    <name evidence="1" type="ORF">LCGC14_1539490</name>
</gene>
<dbReference type="AlphaFoldDB" id="A0A0F9ITM1"/>